<comment type="function">
    <text evidence="5">Involved in formation and maintenance of cell shape.</text>
</comment>
<dbReference type="InterPro" id="IPR042177">
    <property type="entry name" value="Cell/Rod_1"/>
</dbReference>
<feature type="coiled-coil region" evidence="6">
    <location>
        <begin position="84"/>
        <end position="111"/>
    </location>
</feature>
<proteinExistence type="inferred from homology"/>
<comment type="similarity">
    <text evidence="1 5">Belongs to the MreC family.</text>
</comment>
<organism evidence="9 10">
    <name type="scientific">Oxalobacter vibrioformis</name>
    <dbReference type="NCBI Taxonomy" id="933080"/>
    <lineage>
        <taxon>Bacteria</taxon>
        <taxon>Pseudomonadati</taxon>
        <taxon>Pseudomonadota</taxon>
        <taxon>Betaproteobacteria</taxon>
        <taxon>Burkholderiales</taxon>
        <taxon>Oxalobacteraceae</taxon>
        <taxon>Oxalobacter</taxon>
    </lineage>
</organism>
<evidence type="ECO:0000256" key="4">
    <source>
        <dbReference type="ARBA" id="ARBA00032089"/>
    </source>
</evidence>
<dbReference type="InterPro" id="IPR055342">
    <property type="entry name" value="MreC_beta-barrel_core"/>
</dbReference>
<dbReference type="KEGG" id="ovb:NB640_03565"/>
<dbReference type="GO" id="GO:0005886">
    <property type="term" value="C:plasma membrane"/>
    <property type="evidence" value="ECO:0007669"/>
    <property type="project" value="TreeGrafter"/>
</dbReference>
<protein>
    <recommendedName>
        <fullName evidence="2 5">Cell shape-determining protein MreC</fullName>
    </recommendedName>
    <alternativeName>
        <fullName evidence="4 5">Cell shape protein MreC</fullName>
    </alternativeName>
</protein>
<dbReference type="PANTHER" id="PTHR34138:SF1">
    <property type="entry name" value="CELL SHAPE-DETERMINING PROTEIN MREC"/>
    <property type="match status" value="1"/>
</dbReference>
<evidence type="ECO:0000256" key="7">
    <source>
        <dbReference type="SAM" id="MobiDB-lite"/>
    </source>
</evidence>
<dbReference type="NCBIfam" id="TIGR00219">
    <property type="entry name" value="mreC"/>
    <property type="match status" value="1"/>
</dbReference>
<dbReference type="InterPro" id="IPR007221">
    <property type="entry name" value="MreC"/>
</dbReference>
<dbReference type="Gene3D" id="2.40.10.350">
    <property type="entry name" value="Rod shape-determining protein MreC, domain 2"/>
    <property type="match status" value="1"/>
</dbReference>
<feature type="domain" description="Rod shape-determining protein MreC beta-barrel core" evidence="8">
    <location>
        <begin position="128"/>
        <end position="273"/>
    </location>
</feature>
<dbReference type="Proteomes" id="UP001156215">
    <property type="component" value="Chromosome"/>
</dbReference>
<keyword evidence="10" id="KW-1185">Reference proteome</keyword>
<evidence type="ECO:0000313" key="9">
    <source>
        <dbReference type="EMBL" id="WAW10744.1"/>
    </source>
</evidence>
<dbReference type="Pfam" id="PF04085">
    <property type="entry name" value="MreC"/>
    <property type="match status" value="1"/>
</dbReference>
<dbReference type="EMBL" id="CP098242">
    <property type="protein sequence ID" value="WAW10744.1"/>
    <property type="molecule type" value="Genomic_DNA"/>
</dbReference>
<evidence type="ECO:0000256" key="3">
    <source>
        <dbReference type="ARBA" id="ARBA00022960"/>
    </source>
</evidence>
<evidence type="ECO:0000259" key="8">
    <source>
        <dbReference type="Pfam" id="PF04085"/>
    </source>
</evidence>
<dbReference type="PIRSF" id="PIRSF038471">
    <property type="entry name" value="MreC"/>
    <property type="match status" value="1"/>
</dbReference>
<dbReference type="InterPro" id="IPR042175">
    <property type="entry name" value="Cell/Rod_MreC_2"/>
</dbReference>
<evidence type="ECO:0000256" key="5">
    <source>
        <dbReference type="PIRNR" id="PIRNR038471"/>
    </source>
</evidence>
<keyword evidence="3 5" id="KW-0133">Cell shape</keyword>
<evidence type="ECO:0000313" key="10">
    <source>
        <dbReference type="Proteomes" id="UP001156215"/>
    </source>
</evidence>
<dbReference type="AlphaFoldDB" id="A0A9E9LXM5"/>
<dbReference type="GO" id="GO:0008360">
    <property type="term" value="P:regulation of cell shape"/>
    <property type="evidence" value="ECO:0007669"/>
    <property type="project" value="UniProtKB-KW"/>
</dbReference>
<evidence type="ECO:0000256" key="2">
    <source>
        <dbReference type="ARBA" id="ARBA00013855"/>
    </source>
</evidence>
<feature type="region of interest" description="Disordered" evidence="7">
    <location>
        <begin position="276"/>
        <end position="311"/>
    </location>
</feature>
<dbReference type="Gene3D" id="2.40.10.340">
    <property type="entry name" value="Rod shape-determining protein MreC, domain 1"/>
    <property type="match status" value="1"/>
</dbReference>
<gene>
    <name evidence="9" type="primary">mreC</name>
    <name evidence="9" type="ORF">NB640_03565</name>
</gene>
<name>A0A9E9LXM5_9BURK</name>
<accession>A0A9E9LXM5</accession>
<keyword evidence="6" id="KW-0175">Coiled coil</keyword>
<evidence type="ECO:0000256" key="6">
    <source>
        <dbReference type="SAM" id="Coils"/>
    </source>
</evidence>
<sequence>MQYAPPPLFKQGAPARVRVAVYILAAIIMLMIDSRLHALVQVRQAICFVLYPFQKAALMPRDMLYGAGDYFTSVTSLQEEVDVLRKRELENAQTLQQAEQLASENAHLRQLLKLNERLSVKSVPAEILYDARTSYARKVVLNRGSNDDVVAGQPVIDENGVIGQVTRVFLSTSEVTLLTDKDQAIPVLAARTGIRSIAYGRGQSGYLELRFMEANADIQPGDVVVTSGIDGLYPPGLAVGEVVDVSDNASGSFNHILCRPLAGLDRNRQVLVLLTDTSVAPPPPEEGEDETGGKKRRGADITAARKKAGVK</sequence>
<reference evidence="9" key="1">
    <citation type="journal article" date="2022" name="Front. Microbiol.">
        <title>New perspectives on an old grouping: The genomic and phenotypic variability of Oxalobacter formigenes and the implications for calcium oxalate stone prevention.</title>
        <authorList>
            <person name="Chmiel J.A."/>
            <person name="Carr C."/>
            <person name="Stuivenberg G.A."/>
            <person name="Venema R."/>
            <person name="Chanyi R.M."/>
            <person name="Al K.F."/>
            <person name="Giguere D."/>
            <person name="Say H."/>
            <person name="Akouris P.P."/>
            <person name="Dominguez Romero S.A."/>
            <person name="Kwong A."/>
            <person name="Tai V."/>
            <person name="Koval S.F."/>
            <person name="Razvi H."/>
            <person name="Bjazevic J."/>
            <person name="Burton J.P."/>
        </authorList>
    </citation>
    <scope>NUCLEOTIDE SEQUENCE</scope>
    <source>
        <strain evidence="9">WoOx3</strain>
    </source>
</reference>
<dbReference type="PANTHER" id="PTHR34138">
    <property type="entry name" value="CELL SHAPE-DETERMINING PROTEIN MREC"/>
    <property type="match status" value="1"/>
</dbReference>
<dbReference type="RefSeq" id="WP_269309790.1">
    <property type="nucleotide sequence ID" value="NZ_CP098242.1"/>
</dbReference>
<evidence type="ECO:0000256" key="1">
    <source>
        <dbReference type="ARBA" id="ARBA00009369"/>
    </source>
</evidence>